<gene>
    <name evidence="1" type="ORF">dnl_36530</name>
</gene>
<dbReference type="RefSeq" id="WP_207687369.1">
    <property type="nucleotide sequence ID" value="NZ_CP061799.1"/>
</dbReference>
<keyword evidence="2" id="KW-1185">Reference proteome</keyword>
<organism evidence="1 2">
    <name type="scientific">Desulfonema limicola</name>
    <dbReference type="NCBI Taxonomy" id="45656"/>
    <lineage>
        <taxon>Bacteria</taxon>
        <taxon>Pseudomonadati</taxon>
        <taxon>Thermodesulfobacteriota</taxon>
        <taxon>Desulfobacteria</taxon>
        <taxon>Desulfobacterales</taxon>
        <taxon>Desulfococcaceae</taxon>
        <taxon>Desulfonema</taxon>
    </lineage>
</organism>
<proteinExistence type="predicted"/>
<dbReference type="Proteomes" id="UP000663720">
    <property type="component" value="Chromosome"/>
</dbReference>
<evidence type="ECO:0000313" key="1">
    <source>
        <dbReference type="EMBL" id="QTA81320.1"/>
    </source>
</evidence>
<accession>A0A975BA21</accession>
<protein>
    <submittedName>
        <fullName evidence="1">PIN domain-containing protein</fullName>
    </submittedName>
</protein>
<reference evidence="1" key="1">
    <citation type="journal article" date="2021" name="Microb. Physiol.">
        <title>Proteogenomic Insights into the Physiology of Marine, Sulfate-Reducing, Filamentous Desulfonema limicola and Desulfonema magnum.</title>
        <authorList>
            <person name="Schnaars V."/>
            <person name="Wohlbrand L."/>
            <person name="Scheve S."/>
            <person name="Hinrichs C."/>
            <person name="Reinhardt R."/>
            <person name="Rabus R."/>
        </authorList>
    </citation>
    <scope>NUCLEOTIDE SEQUENCE</scope>
    <source>
        <strain evidence="1">5ac10</strain>
    </source>
</reference>
<sequence>MKTVYIETSIISYLTARPSKNLIAVARQQQTWEWWDIYRQNYTLFSSNLVIAEASQGDTKRSQERLDVLREIERLDINTACEELGEKLIVHSPIPDNAQDDALHIAIASYHAVDFNFKHLANAHLIPKVRTIVENSGYQFPQICTPEELIGE</sequence>
<dbReference type="CDD" id="cd18687">
    <property type="entry name" value="PIN_VapC-like"/>
    <property type="match status" value="1"/>
</dbReference>
<dbReference type="KEGG" id="dli:dnl_36530"/>
<dbReference type="EMBL" id="CP061799">
    <property type="protein sequence ID" value="QTA81320.1"/>
    <property type="molecule type" value="Genomic_DNA"/>
</dbReference>
<name>A0A975BA21_9BACT</name>
<dbReference type="AlphaFoldDB" id="A0A975BA21"/>
<evidence type="ECO:0000313" key="2">
    <source>
        <dbReference type="Proteomes" id="UP000663720"/>
    </source>
</evidence>